<sequence length="110" mass="12761">MKRHLLTLHAVRKTVQIVATSQSVDQIAASSVNPPKEALTEERQERLNVLLSYSPLLRSVWKWKEAFSAWYDSSPNHAVVLLGFERWFTQSDQIDHSAVRSILKTMRNWK</sequence>
<organism evidence="2 3">
    <name type="scientific">Paenibacillus solanacearum</name>
    <dbReference type="NCBI Taxonomy" id="2048548"/>
    <lineage>
        <taxon>Bacteria</taxon>
        <taxon>Bacillati</taxon>
        <taxon>Bacillota</taxon>
        <taxon>Bacilli</taxon>
        <taxon>Bacillales</taxon>
        <taxon>Paenibacillaceae</taxon>
        <taxon>Paenibacillus</taxon>
    </lineage>
</organism>
<dbReference type="Proteomes" id="UP000693672">
    <property type="component" value="Unassembled WGS sequence"/>
</dbReference>
<accession>A0A916NR00</accession>
<proteinExistence type="predicted"/>
<feature type="domain" description="Transposase IS204/IS1001/IS1096/IS1165 DDE" evidence="1">
    <location>
        <begin position="32"/>
        <end position="110"/>
    </location>
</feature>
<dbReference type="InterPro" id="IPR002560">
    <property type="entry name" value="Transposase_DDE"/>
</dbReference>
<keyword evidence="3" id="KW-1185">Reference proteome</keyword>
<evidence type="ECO:0000313" key="2">
    <source>
        <dbReference type="EMBL" id="CAG7633917.1"/>
    </source>
</evidence>
<comment type="caution">
    <text evidence="2">The sequence shown here is derived from an EMBL/GenBank/DDBJ whole genome shotgun (WGS) entry which is preliminary data.</text>
</comment>
<evidence type="ECO:0000259" key="1">
    <source>
        <dbReference type="Pfam" id="PF01610"/>
    </source>
</evidence>
<gene>
    <name evidence="2" type="ORF">PAESOLCIP111_03513</name>
</gene>
<dbReference type="Pfam" id="PF01610">
    <property type="entry name" value="DDE_Tnp_ISL3"/>
    <property type="match status" value="1"/>
</dbReference>
<evidence type="ECO:0000313" key="3">
    <source>
        <dbReference type="Proteomes" id="UP000693672"/>
    </source>
</evidence>
<reference evidence="2" key="1">
    <citation type="submission" date="2021-06" db="EMBL/GenBank/DDBJ databases">
        <authorList>
            <person name="Criscuolo A."/>
        </authorList>
    </citation>
    <scope>NUCLEOTIDE SEQUENCE</scope>
    <source>
        <strain evidence="2">CIP111600</strain>
    </source>
</reference>
<name>A0A916NR00_9BACL</name>
<protein>
    <recommendedName>
        <fullName evidence="1">Transposase IS204/IS1001/IS1096/IS1165 DDE domain-containing protein</fullName>
    </recommendedName>
</protein>
<dbReference type="EMBL" id="CAJVAS010000015">
    <property type="protein sequence ID" value="CAG7633917.1"/>
    <property type="molecule type" value="Genomic_DNA"/>
</dbReference>
<dbReference type="AlphaFoldDB" id="A0A916NR00"/>